<sequence>MPLMKPNRIRVQSNGGNEIQRKQSGDQHLFPTDDPDSDPHRPHRTNRRDMQNTLPRGTTDIDTGSD</sequence>
<accession>A0ABU1BMX1</accession>
<protein>
    <submittedName>
        <fullName evidence="2">Uncharacterized protein</fullName>
    </submittedName>
</protein>
<gene>
    <name evidence="2" type="ORF">Q8A64_03505</name>
</gene>
<comment type="caution">
    <text evidence="2">The sequence shown here is derived from an EMBL/GenBank/DDBJ whole genome shotgun (WGS) entry which is preliminary data.</text>
</comment>
<name>A0ABU1BMX1_9BURK</name>
<dbReference type="EMBL" id="JAUYVH010000001">
    <property type="protein sequence ID" value="MDQ9169474.1"/>
    <property type="molecule type" value="Genomic_DNA"/>
</dbReference>
<evidence type="ECO:0000313" key="3">
    <source>
        <dbReference type="Proteomes" id="UP001225596"/>
    </source>
</evidence>
<proteinExistence type="predicted"/>
<keyword evidence="3" id="KW-1185">Reference proteome</keyword>
<feature type="compositionally biased region" description="Polar residues" evidence="1">
    <location>
        <begin position="51"/>
        <end position="66"/>
    </location>
</feature>
<evidence type="ECO:0000256" key="1">
    <source>
        <dbReference type="SAM" id="MobiDB-lite"/>
    </source>
</evidence>
<dbReference type="Proteomes" id="UP001225596">
    <property type="component" value="Unassembled WGS sequence"/>
</dbReference>
<evidence type="ECO:0000313" key="2">
    <source>
        <dbReference type="EMBL" id="MDQ9169474.1"/>
    </source>
</evidence>
<organism evidence="2 3">
    <name type="scientific">Keguizhuia sedimenti</name>
    <dbReference type="NCBI Taxonomy" id="3064264"/>
    <lineage>
        <taxon>Bacteria</taxon>
        <taxon>Pseudomonadati</taxon>
        <taxon>Pseudomonadota</taxon>
        <taxon>Betaproteobacteria</taxon>
        <taxon>Burkholderiales</taxon>
        <taxon>Oxalobacteraceae</taxon>
        <taxon>Keguizhuia</taxon>
    </lineage>
</organism>
<dbReference type="RefSeq" id="WP_338435377.1">
    <property type="nucleotide sequence ID" value="NZ_JAUYVH010000001.1"/>
</dbReference>
<feature type="region of interest" description="Disordered" evidence="1">
    <location>
        <begin position="1"/>
        <end position="66"/>
    </location>
</feature>
<reference evidence="2 3" key="1">
    <citation type="submission" date="2023-08" db="EMBL/GenBank/DDBJ databases">
        <title>Oxalobacteraceae gen .nov., isolated from river sludge outside the plant.</title>
        <authorList>
            <person name="Zhao S.Y."/>
        </authorList>
    </citation>
    <scope>NUCLEOTIDE SEQUENCE [LARGE SCALE GENOMIC DNA]</scope>
    <source>
        <strain evidence="2 3">R-40</strain>
    </source>
</reference>